<reference evidence="3" key="1">
    <citation type="journal article" date="2023" name="Insect Mol. Biol.">
        <title>Genome sequencing provides insights into the evolution of gene families encoding plant cell wall-degrading enzymes in longhorned beetles.</title>
        <authorList>
            <person name="Shin N.R."/>
            <person name="Okamura Y."/>
            <person name="Kirsch R."/>
            <person name="Pauchet Y."/>
        </authorList>
    </citation>
    <scope>NUCLEOTIDE SEQUENCE</scope>
    <source>
        <strain evidence="3">AMC_N1</strain>
    </source>
</reference>
<protein>
    <recommendedName>
        <fullName evidence="5">DUF4817 domain-containing protein</fullName>
    </recommendedName>
</protein>
<gene>
    <name evidence="3" type="ORF">NQ318_012836</name>
</gene>
<dbReference type="Proteomes" id="UP001162162">
    <property type="component" value="Unassembled WGS sequence"/>
</dbReference>
<feature type="region of interest" description="Disordered" evidence="2">
    <location>
        <begin position="153"/>
        <end position="193"/>
    </location>
</feature>
<feature type="compositionally biased region" description="Basic and acidic residues" evidence="2">
    <location>
        <begin position="163"/>
        <end position="176"/>
    </location>
</feature>
<dbReference type="InterPro" id="IPR009057">
    <property type="entry name" value="Homeodomain-like_sf"/>
</dbReference>
<evidence type="ECO:0000313" key="3">
    <source>
        <dbReference type="EMBL" id="KAJ8934823.1"/>
    </source>
</evidence>
<sequence length="411" mass="47743">MSLSDTQRTDILILLGCGDKTRTQKQVWEIFNTKYPDRRISQSTVSRIENKFREFGNVMDIPKSGRKRILDDEQKLNILLDIQDNPHKHTRQVAVDNDVSKTSILRLLKHEKYCPYKIHLGCLRSSGSILCKGTYSKPCPGFLLRGCRTRTKRSKLGTTAPHSGDRQLRTPNKEPVLRNPYQGPMTRTKEPSPRTLTLRARHFSTNTQYSNINRLSARALTFFSKTEDPQIFTSNLKERKNALFINNLHRLIMVSSKMKRISPQGKPVGWQFMKKIGSVRYETIIFQYLIISNKNSRKINGTPDSDTDKSAATEHVHTNEDHRIDYEDMRVRDHNTRYYPRIIRESLEIMKNNNNFNREDGYRISNTWGLALLGTGESHRSLQKIRFLMSDFVNCGTMKQELRVCTSFVLR</sequence>
<evidence type="ECO:0000256" key="2">
    <source>
        <dbReference type="SAM" id="MobiDB-lite"/>
    </source>
</evidence>
<comment type="caution">
    <text evidence="3">The sequence shown here is derived from an EMBL/GenBank/DDBJ whole genome shotgun (WGS) entry which is preliminary data.</text>
</comment>
<organism evidence="3 4">
    <name type="scientific">Aromia moschata</name>
    <dbReference type="NCBI Taxonomy" id="1265417"/>
    <lineage>
        <taxon>Eukaryota</taxon>
        <taxon>Metazoa</taxon>
        <taxon>Ecdysozoa</taxon>
        <taxon>Arthropoda</taxon>
        <taxon>Hexapoda</taxon>
        <taxon>Insecta</taxon>
        <taxon>Pterygota</taxon>
        <taxon>Neoptera</taxon>
        <taxon>Endopterygota</taxon>
        <taxon>Coleoptera</taxon>
        <taxon>Polyphaga</taxon>
        <taxon>Cucujiformia</taxon>
        <taxon>Chrysomeloidea</taxon>
        <taxon>Cerambycidae</taxon>
        <taxon>Cerambycinae</taxon>
        <taxon>Callichromatini</taxon>
        <taxon>Aromia</taxon>
    </lineage>
</organism>
<keyword evidence="4" id="KW-1185">Reference proteome</keyword>
<evidence type="ECO:0000256" key="1">
    <source>
        <dbReference type="ARBA" id="ARBA00004123"/>
    </source>
</evidence>
<evidence type="ECO:0000313" key="4">
    <source>
        <dbReference type="Proteomes" id="UP001162162"/>
    </source>
</evidence>
<dbReference type="AlphaFoldDB" id="A0AAV8X7P2"/>
<dbReference type="SUPFAM" id="SSF46689">
    <property type="entry name" value="Homeodomain-like"/>
    <property type="match status" value="1"/>
</dbReference>
<feature type="region of interest" description="Disordered" evidence="2">
    <location>
        <begin position="297"/>
        <end position="316"/>
    </location>
</feature>
<comment type="subcellular location">
    <subcellularLocation>
        <location evidence="1">Nucleus</location>
    </subcellularLocation>
</comment>
<proteinExistence type="predicted"/>
<feature type="compositionally biased region" description="Basic and acidic residues" evidence="2">
    <location>
        <begin position="306"/>
        <end position="316"/>
    </location>
</feature>
<evidence type="ECO:0008006" key="5">
    <source>
        <dbReference type="Google" id="ProtNLM"/>
    </source>
</evidence>
<name>A0AAV8X7P2_9CUCU</name>
<dbReference type="PANTHER" id="PTHR47326:SF1">
    <property type="entry name" value="HTH PSQ-TYPE DOMAIN-CONTAINING PROTEIN"/>
    <property type="match status" value="1"/>
</dbReference>
<accession>A0AAV8X7P2</accession>
<dbReference type="GO" id="GO:0005634">
    <property type="term" value="C:nucleus"/>
    <property type="evidence" value="ECO:0007669"/>
    <property type="project" value="UniProtKB-SubCell"/>
</dbReference>
<dbReference type="EMBL" id="JAPWTK010000976">
    <property type="protein sequence ID" value="KAJ8934823.1"/>
    <property type="molecule type" value="Genomic_DNA"/>
</dbReference>
<dbReference type="PANTHER" id="PTHR47326">
    <property type="entry name" value="TRANSPOSABLE ELEMENT TC3 TRANSPOSASE-LIKE PROTEIN"/>
    <property type="match status" value="1"/>
</dbReference>